<dbReference type="Proteomes" id="UP000192343">
    <property type="component" value="Unassembled WGS sequence"/>
</dbReference>
<name>A0A1Y1RXD2_9SPIO</name>
<dbReference type="EMBL" id="MWQY01000011">
    <property type="protein sequence ID" value="ORC34957.1"/>
    <property type="molecule type" value="Genomic_DNA"/>
</dbReference>
<evidence type="ECO:0000313" key="3">
    <source>
        <dbReference type="Proteomes" id="UP000192343"/>
    </source>
</evidence>
<dbReference type="Gene3D" id="3.40.50.410">
    <property type="entry name" value="von Willebrand factor, type A domain"/>
    <property type="match status" value="1"/>
</dbReference>
<comment type="caution">
    <text evidence="2">The sequence shown here is derived from an EMBL/GenBank/DDBJ whole genome shotgun (WGS) entry which is preliminary data.</text>
</comment>
<sequence length="361" mass="40717">MVLGFGISLLWADPLEIAPEQLVITQSLDGGYDLYVQAVPGRGSVLLTESTEDPERETASYAYRNPEYHRANGDEKRLLNGVFLEETRGHSLVDSTPEEHPELGQAFHIFIPYLVLYGYPWTRSGEVQVLDGTYLSIRAFEKPFADYTAGFRDNPFVLKVIQKPFEGPPEGNYMDATVEAYREISDAGRGKLIYSRGEDDILEKIAGIIDEAPGRSMDLVLALDTTQSMTNDMPHLRKSLVPLLREKSKGFDSLRVGVVLYKDYDEEYVTDVYPFQAGGVETVQRILDRIRVYGGRDIPEAVYEALYAGIHSYPWSAERRLIVLVGDAPPHPRPRGKVTKEMVYEDAESRDVELYTIILPQ</sequence>
<dbReference type="PANTHER" id="PTHR47763">
    <property type="entry name" value="ALPHA-PROTEIN KINASE VWKA"/>
    <property type="match status" value="1"/>
</dbReference>
<reference evidence="2 3" key="1">
    <citation type="submission" date="2017-03" db="EMBL/GenBank/DDBJ databases">
        <title>Draft Genome sequence of Marispirochaeta sp. strain JC444.</title>
        <authorList>
            <person name="Shivani Y."/>
            <person name="Subhash Y."/>
            <person name="Sasikala C."/>
            <person name="Ramana C."/>
        </authorList>
    </citation>
    <scope>NUCLEOTIDE SEQUENCE [LARGE SCALE GENOMIC DNA]</scope>
    <source>
        <strain evidence="2 3">JC444</strain>
    </source>
</reference>
<protein>
    <recommendedName>
        <fullName evidence="1">VWFA domain-containing protein</fullName>
    </recommendedName>
</protein>
<dbReference type="InterPro" id="IPR036465">
    <property type="entry name" value="vWFA_dom_sf"/>
</dbReference>
<keyword evidence="3" id="KW-1185">Reference proteome</keyword>
<gene>
    <name evidence="2" type="ORF">B4O97_11040</name>
</gene>
<dbReference type="InterPro" id="IPR002035">
    <property type="entry name" value="VWF_A"/>
</dbReference>
<dbReference type="GO" id="GO:0005737">
    <property type="term" value="C:cytoplasm"/>
    <property type="evidence" value="ECO:0007669"/>
    <property type="project" value="TreeGrafter"/>
</dbReference>
<dbReference type="OrthoDB" id="308811at2"/>
<evidence type="ECO:0000259" key="1">
    <source>
        <dbReference type="PROSITE" id="PS50234"/>
    </source>
</evidence>
<dbReference type="InterPro" id="IPR052969">
    <property type="entry name" value="Thr-specific_kinase-like"/>
</dbReference>
<feature type="domain" description="VWFA" evidence="1">
    <location>
        <begin position="218"/>
        <end position="361"/>
    </location>
</feature>
<dbReference type="AlphaFoldDB" id="A0A1Y1RXD2"/>
<dbReference type="CDD" id="cd00198">
    <property type="entry name" value="vWFA"/>
    <property type="match status" value="1"/>
</dbReference>
<dbReference type="PROSITE" id="PS50234">
    <property type="entry name" value="VWFA"/>
    <property type="match status" value="1"/>
</dbReference>
<dbReference type="GO" id="GO:0004674">
    <property type="term" value="F:protein serine/threonine kinase activity"/>
    <property type="evidence" value="ECO:0007669"/>
    <property type="project" value="TreeGrafter"/>
</dbReference>
<organism evidence="2 3">
    <name type="scientific">Marispirochaeta aestuarii</name>
    <dbReference type="NCBI Taxonomy" id="1963862"/>
    <lineage>
        <taxon>Bacteria</taxon>
        <taxon>Pseudomonadati</taxon>
        <taxon>Spirochaetota</taxon>
        <taxon>Spirochaetia</taxon>
        <taxon>Spirochaetales</taxon>
        <taxon>Spirochaetaceae</taxon>
        <taxon>Marispirochaeta</taxon>
    </lineage>
</organism>
<evidence type="ECO:0000313" key="2">
    <source>
        <dbReference type="EMBL" id="ORC34957.1"/>
    </source>
</evidence>
<dbReference type="PANTHER" id="PTHR47763:SF1">
    <property type="entry name" value="DUF659 DOMAIN-CONTAINING PROTEIN"/>
    <property type="match status" value="1"/>
</dbReference>
<dbReference type="STRING" id="1963862.B4O97_11040"/>
<accession>A0A1Y1RXD2</accession>
<proteinExistence type="predicted"/>
<dbReference type="SUPFAM" id="SSF53300">
    <property type="entry name" value="vWA-like"/>
    <property type="match status" value="1"/>
</dbReference>